<sequence length="661" mass="75346">MGFLGNPVGKLGICENPYGYVKDLIVETTSSYIAENLTKNLDEVKEVVKSFIEEPPRREFGDFSLPAPRLSRVFGLPLKQTIEGLINSLKKVALVDRIDEVNNYVNIYLNYSMLSELVFNSIREAGLNYGRPCFKKPKRVVVEYISANPVHPLHIGSGRNAVLGDFLYRLFKFVGYDVERRYYVNDVGLQTAFLAFGYSILNKPKPPINFKPDHYYGLIYAATSIIIEISKIRKKLKEAGMDELPKLSELQRDLDILLADLSRVKERIPKEVDKLMEEITREENPEGKVNEIMRNYERLDPNYNFVREVSEEVVKGIAETLDKLNVGIDVWDWESDVIRSGVLKEVLEKAKASPYYGYYKGVPALMFRDLLNDENIKTRLKIPKALEVPPLILMRSDGSTLYTTRDIAYTLIKFRNFNADEVINVIAVEQILSQAQLRLALYALGYVREAENLIHYSYEMVNLPGMSMSGRRAKYVTVDELLESMASKVKNVMKDRGVEVTEEQALKIARSAFKFMILSTSPSKTLVVDVGRALDLKQNSGPYMQYTYVRAKSILDKVDNHVDWNSIDYSKSVKEPVKTLIWELSKFPEVISKTLESLQPEGLATYLIKVADLYNNLYDAEPILKEVDKGYRELKLAVTYGVAVVLKNGMEVLGLDVLDRM</sequence>
<evidence type="ECO:0000256" key="3">
    <source>
        <dbReference type="ARBA" id="ARBA00022741"/>
    </source>
</evidence>
<dbReference type="Proteomes" id="UP000244093">
    <property type="component" value="Unassembled WGS sequence"/>
</dbReference>
<dbReference type="Gene3D" id="3.30.1360.70">
    <property type="entry name" value="Arginyl tRNA synthetase N-terminal domain"/>
    <property type="match status" value="1"/>
</dbReference>
<evidence type="ECO:0000256" key="1">
    <source>
        <dbReference type="ARBA" id="ARBA00005594"/>
    </source>
</evidence>
<keyword evidence="4 8" id="KW-0067">ATP-binding</keyword>
<dbReference type="Gene3D" id="3.40.50.620">
    <property type="entry name" value="HUPs"/>
    <property type="match status" value="1"/>
</dbReference>
<proteinExistence type="inferred from homology"/>
<dbReference type="InterPro" id="IPR035684">
    <property type="entry name" value="ArgRS_core"/>
</dbReference>
<dbReference type="HAMAP" id="MF_00123">
    <property type="entry name" value="Arg_tRNA_synth"/>
    <property type="match status" value="1"/>
</dbReference>
<accession>A0A2R7Y3U1</accession>
<dbReference type="SUPFAM" id="SSF47323">
    <property type="entry name" value="Anticodon-binding domain of a subclass of class I aminoacyl-tRNA synthetases"/>
    <property type="match status" value="1"/>
</dbReference>
<comment type="subcellular location">
    <subcellularLocation>
        <location evidence="8">Cytoplasm</location>
    </subcellularLocation>
</comment>
<evidence type="ECO:0000256" key="7">
    <source>
        <dbReference type="ARBA" id="ARBA00049339"/>
    </source>
</evidence>
<evidence type="ECO:0000256" key="9">
    <source>
        <dbReference type="RuleBase" id="RU363038"/>
    </source>
</evidence>
<dbReference type="SMART" id="SM01016">
    <property type="entry name" value="Arg_tRNA_synt_N"/>
    <property type="match status" value="1"/>
</dbReference>
<dbReference type="InterPro" id="IPR001278">
    <property type="entry name" value="Arg-tRNA-ligase"/>
</dbReference>
<reference evidence="12 13" key="1">
    <citation type="journal article" date="2018" name="Syst. Appl. Microbiol.">
        <title>A new symbiotic nanoarchaeote (Candidatus Nanoclepta minutus) and its host (Zestosphaera tikiterensis gen. nov., sp. nov.) from a New Zealand hot spring.</title>
        <authorList>
            <person name="St John E."/>
            <person name="Liu Y."/>
            <person name="Podar M."/>
            <person name="Stott M.B."/>
            <person name="Meneghin J."/>
            <person name="Chen Z."/>
            <person name="Lagutin K."/>
            <person name="Mitchell K."/>
            <person name="Reysenbach A.L."/>
        </authorList>
    </citation>
    <scope>NUCLEOTIDE SEQUENCE [LARGE SCALE GENOMIC DNA]</scope>
    <source>
        <strain evidence="12">NZ3</strain>
    </source>
</reference>
<evidence type="ECO:0000256" key="5">
    <source>
        <dbReference type="ARBA" id="ARBA00022917"/>
    </source>
</evidence>
<gene>
    <name evidence="8" type="primary">argS</name>
    <name evidence="12" type="ORF">B7O98_06035</name>
</gene>
<evidence type="ECO:0000256" key="6">
    <source>
        <dbReference type="ARBA" id="ARBA00023146"/>
    </source>
</evidence>
<dbReference type="Pfam" id="PF05746">
    <property type="entry name" value="DALR_1"/>
    <property type="match status" value="1"/>
</dbReference>
<evidence type="ECO:0000256" key="8">
    <source>
        <dbReference type="HAMAP-Rule" id="MF_00123"/>
    </source>
</evidence>
<keyword evidence="3 8" id="KW-0547">Nucleotide-binding</keyword>
<dbReference type="EC" id="6.1.1.19" evidence="8"/>
<dbReference type="InterPro" id="IPR009080">
    <property type="entry name" value="tRNAsynth_Ia_anticodon-bd"/>
</dbReference>
<dbReference type="EMBL" id="NBVN01000004">
    <property type="protein sequence ID" value="PUA32226.1"/>
    <property type="molecule type" value="Genomic_DNA"/>
</dbReference>
<dbReference type="PANTHER" id="PTHR11956:SF5">
    <property type="entry name" value="ARGININE--TRNA LIGASE, CYTOPLASMIC"/>
    <property type="match status" value="1"/>
</dbReference>
<organism evidence="12 13">
    <name type="scientific">Zestosphaera tikiterensis</name>
    <dbReference type="NCBI Taxonomy" id="1973259"/>
    <lineage>
        <taxon>Archaea</taxon>
        <taxon>Thermoproteota</taxon>
        <taxon>Thermoprotei</taxon>
        <taxon>Desulfurococcales</taxon>
        <taxon>Desulfurococcaceae</taxon>
        <taxon>Zestosphaera</taxon>
    </lineage>
</organism>
<dbReference type="SUPFAM" id="SSF52374">
    <property type="entry name" value="Nucleotidylyl transferase"/>
    <property type="match status" value="1"/>
</dbReference>
<dbReference type="NCBIfam" id="NF002446">
    <property type="entry name" value="PRK01611.3-3"/>
    <property type="match status" value="1"/>
</dbReference>
<dbReference type="FunFam" id="1.10.730.10:FF:000006">
    <property type="entry name" value="Arginyl-tRNA synthetase 2, mitochondrial"/>
    <property type="match status" value="1"/>
</dbReference>
<keyword evidence="2 8" id="KW-0436">Ligase</keyword>
<dbReference type="InterPro" id="IPR036695">
    <property type="entry name" value="Arg-tRNA-synth_N_sf"/>
</dbReference>
<comment type="catalytic activity">
    <reaction evidence="7 8">
        <text>tRNA(Arg) + L-arginine + ATP = L-arginyl-tRNA(Arg) + AMP + diphosphate</text>
        <dbReference type="Rhea" id="RHEA:20301"/>
        <dbReference type="Rhea" id="RHEA-COMP:9658"/>
        <dbReference type="Rhea" id="RHEA-COMP:9673"/>
        <dbReference type="ChEBI" id="CHEBI:30616"/>
        <dbReference type="ChEBI" id="CHEBI:32682"/>
        <dbReference type="ChEBI" id="CHEBI:33019"/>
        <dbReference type="ChEBI" id="CHEBI:78442"/>
        <dbReference type="ChEBI" id="CHEBI:78513"/>
        <dbReference type="ChEBI" id="CHEBI:456215"/>
        <dbReference type="EC" id="6.1.1.19"/>
    </reaction>
</comment>
<dbReference type="InterPro" id="IPR014729">
    <property type="entry name" value="Rossmann-like_a/b/a_fold"/>
</dbReference>
<comment type="caution">
    <text evidence="12">The sequence shown here is derived from an EMBL/GenBank/DDBJ whole genome shotgun (WGS) entry which is preliminary data.</text>
</comment>
<evidence type="ECO:0000256" key="2">
    <source>
        <dbReference type="ARBA" id="ARBA00022598"/>
    </source>
</evidence>
<dbReference type="GO" id="GO:0004814">
    <property type="term" value="F:arginine-tRNA ligase activity"/>
    <property type="evidence" value="ECO:0007669"/>
    <property type="project" value="UniProtKB-UniRule"/>
</dbReference>
<feature type="domain" description="Arginyl tRNA synthetase N-terminal" evidence="11">
    <location>
        <begin position="27"/>
        <end position="109"/>
    </location>
</feature>
<evidence type="ECO:0000313" key="12">
    <source>
        <dbReference type="EMBL" id="PUA32226.1"/>
    </source>
</evidence>
<dbReference type="AlphaFoldDB" id="A0A2R7Y3U1"/>
<name>A0A2R7Y3U1_9CREN</name>
<dbReference type="GO" id="GO:0005524">
    <property type="term" value="F:ATP binding"/>
    <property type="evidence" value="ECO:0007669"/>
    <property type="project" value="UniProtKB-UniRule"/>
</dbReference>
<dbReference type="PRINTS" id="PR01038">
    <property type="entry name" value="TRNASYNTHARG"/>
</dbReference>
<dbReference type="SUPFAM" id="SSF55190">
    <property type="entry name" value="Arginyl-tRNA synthetase (ArgRS), N-terminal 'additional' domain"/>
    <property type="match status" value="1"/>
</dbReference>
<dbReference type="InterPro" id="IPR008909">
    <property type="entry name" value="DALR_anticod-bd"/>
</dbReference>
<feature type="short sequence motif" description="'HIGH' region" evidence="8">
    <location>
        <begin position="147"/>
        <end position="157"/>
    </location>
</feature>
<dbReference type="Pfam" id="PF00750">
    <property type="entry name" value="tRNA-synt_1d"/>
    <property type="match status" value="2"/>
</dbReference>
<evidence type="ECO:0000256" key="4">
    <source>
        <dbReference type="ARBA" id="ARBA00022840"/>
    </source>
</evidence>
<comment type="similarity">
    <text evidence="1 8 9">Belongs to the class-I aminoacyl-tRNA synthetase family.</text>
</comment>
<keyword evidence="6 8" id="KW-0030">Aminoacyl-tRNA synthetase</keyword>
<keyword evidence="5 8" id="KW-0648">Protein biosynthesis</keyword>
<evidence type="ECO:0000313" key="13">
    <source>
        <dbReference type="Proteomes" id="UP000244093"/>
    </source>
</evidence>
<evidence type="ECO:0000259" key="11">
    <source>
        <dbReference type="SMART" id="SM01016"/>
    </source>
</evidence>
<protein>
    <recommendedName>
        <fullName evidence="8">Arginine--tRNA ligase</fullName>
        <ecNumber evidence="8">6.1.1.19</ecNumber>
    </recommendedName>
    <alternativeName>
        <fullName evidence="8">Arginyl-tRNA synthetase</fullName>
        <shortName evidence="8">ArgRS</shortName>
    </alternativeName>
</protein>
<dbReference type="GO" id="GO:0005737">
    <property type="term" value="C:cytoplasm"/>
    <property type="evidence" value="ECO:0007669"/>
    <property type="project" value="UniProtKB-SubCell"/>
</dbReference>
<dbReference type="InterPro" id="IPR005148">
    <property type="entry name" value="Arg-tRNA-synth_N"/>
</dbReference>
<keyword evidence="8" id="KW-0963">Cytoplasm</keyword>
<dbReference type="PANTHER" id="PTHR11956">
    <property type="entry name" value="ARGINYL-TRNA SYNTHETASE"/>
    <property type="match status" value="1"/>
</dbReference>
<dbReference type="SMART" id="SM00836">
    <property type="entry name" value="DALR_1"/>
    <property type="match status" value="1"/>
</dbReference>
<dbReference type="GO" id="GO:0006420">
    <property type="term" value="P:arginyl-tRNA aminoacylation"/>
    <property type="evidence" value="ECO:0007669"/>
    <property type="project" value="UniProtKB-UniRule"/>
</dbReference>
<evidence type="ECO:0000259" key="10">
    <source>
        <dbReference type="SMART" id="SM00836"/>
    </source>
</evidence>
<dbReference type="Gene3D" id="1.10.730.10">
    <property type="entry name" value="Isoleucyl-tRNA Synthetase, Domain 1"/>
    <property type="match status" value="1"/>
</dbReference>
<feature type="domain" description="DALR anticodon binding" evidence="10">
    <location>
        <begin position="544"/>
        <end position="661"/>
    </location>
</feature>
<dbReference type="Pfam" id="PF03485">
    <property type="entry name" value="Arg_tRNA_synt_N"/>
    <property type="match status" value="1"/>
</dbReference>